<keyword evidence="3" id="KW-0442">Lipid degradation</keyword>
<dbReference type="HOGENOM" id="CLU_026278_0_0_1"/>
<evidence type="ECO:0000256" key="1">
    <source>
        <dbReference type="ARBA" id="ARBA00013201"/>
    </source>
</evidence>
<feature type="chain" id="PRO_5004518607" description="1-alkyl-2-acetylglycerophosphocholine esterase" evidence="5">
    <location>
        <begin position="17"/>
        <end position="379"/>
    </location>
</feature>
<dbReference type="eggNOG" id="KOG3847">
    <property type="taxonomic scope" value="Eukaryota"/>
</dbReference>
<dbReference type="RefSeq" id="XP_008087356.1">
    <property type="nucleotide sequence ID" value="XM_008089165.1"/>
</dbReference>
<evidence type="ECO:0000256" key="5">
    <source>
        <dbReference type="SAM" id="SignalP"/>
    </source>
</evidence>
<organism evidence="6 7">
    <name type="scientific">Glarea lozoyensis (strain ATCC 20868 / MF5171)</name>
    <dbReference type="NCBI Taxonomy" id="1116229"/>
    <lineage>
        <taxon>Eukaryota</taxon>
        <taxon>Fungi</taxon>
        <taxon>Dikarya</taxon>
        <taxon>Ascomycota</taxon>
        <taxon>Pezizomycotina</taxon>
        <taxon>Leotiomycetes</taxon>
        <taxon>Helotiales</taxon>
        <taxon>Helotiaceae</taxon>
        <taxon>Glarea</taxon>
    </lineage>
</organism>
<keyword evidence="2 6" id="KW-0378">Hydrolase</keyword>
<evidence type="ECO:0000256" key="3">
    <source>
        <dbReference type="ARBA" id="ARBA00022963"/>
    </source>
</evidence>
<dbReference type="GeneID" id="19461007"/>
<sequence>MLQTTLLACLAALCNGQFVIPLPALTGPSQVGTITLELVDNTRLDPLSPTPQARDLMISVFYPIQHTRRYTLSPAYDPLYAEFLTTSLGVPPGIFSSVISQSYAGAYLHPPDANPGQPNILLYSPGYGGSREEYTATLENLASYNYIVVGIDHPYDTGFIAYPNNRTVTPIGDPIGDSPDVPATSANLTQYRAADFISVINALGKNATFAKQIPGVHGKLDVSKVGVLGHSLGGASAATAMALDSRFACGSNLDGAFWGNLTQISKAVTKPFLLVEANGHNRTSDASFAAFLDANPKGKYVLDVKNAKHATFTDLAYLSDVAKAAGIPVPEQDFGTIGGERMLVLLAKYLDVYFRKCLGGGDIKKGLEGVTGFPEVTLS</sequence>
<dbReference type="Pfam" id="PF03403">
    <property type="entry name" value="PAF-AH_p_II"/>
    <property type="match status" value="2"/>
</dbReference>
<dbReference type="OrthoDB" id="2363873at2759"/>
<dbReference type="EC" id="3.1.1.47" evidence="1"/>
<dbReference type="Gene3D" id="3.40.50.1820">
    <property type="entry name" value="alpha/beta hydrolase"/>
    <property type="match status" value="1"/>
</dbReference>
<accession>S3CHT3</accession>
<keyword evidence="5" id="KW-0732">Signal</keyword>
<evidence type="ECO:0000313" key="6">
    <source>
        <dbReference type="EMBL" id="EPE26037.1"/>
    </source>
</evidence>
<evidence type="ECO:0000256" key="4">
    <source>
        <dbReference type="ARBA" id="ARBA00023098"/>
    </source>
</evidence>
<evidence type="ECO:0000256" key="2">
    <source>
        <dbReference type="ARBA" id="ARBA00022801"/>
    </source>
</evidence>
<dbReference type="SUPFAM" id="SSF53474">
    <property type="entry name" value="alpha/beta-Hydrolases"/>
    <property type="match status" value="1"/>
</dbReference>
<dbReference type="InterPro" id="IPR029058">
    <property type="entry name" value="AB_hydrolase_fold"/>
</dbReference>
<proteinExistence type="predicted"/>
<gene>
    <name evidence="6" type="ORF">GLAREA_01949</name>
</gene>
<dbReference type="OMA" id="WAATTTH"/>
<keyword evidence="4" id="KW-0443">Lipid metabolism</keyword>
<dbReference type="EMBL" id="KE145371">
    <property type="protein sequence ID" value="EPE26037.1"/>
    <property type="molecule type" value="Genomic_DNA"/>
</dbReference>
<protein>
    <recommendedName>
        <fullName evidence="1">1-alkyl-2-acetylglycerophosphocholine esterase</fullName>
        <ecNumber evidence="1">3.1.1.47</ecNumber>
    </recommendedName>
</protein>
<dbReference type="GO" id="GO:0016042">
    <property type="term" value="P:lipid catabolic process"/>
    <property type="evidence" value="ECO:0007669"/>
    <property type="project" value="UniProtKB-KW"/>
</dbReference>
<dbReference type="PANTHER" id="PTHR10272:SF14">
    <property type="entry name" value="PAF ACETYLHYDROLASE FAMILY PROTEIN"/>
    <property type="match status" value="1"/>
</dbReference>
<feature type="signal peptide" evidence="5">
    <location>
        <begin position="1"/>
        <end position="16"/>
    </location>
</feature>
<name>S3CHT3_GLAL2</name>
<dbReference type="AlphaFoldDB" id="S3CHT3"/>
<dbReference type="KEGG" id="glz:GLAREA_01949"/>
<keyword evidence="7" id="KW-1185">Reference proteome</keyword>
<evidence type="ECO:0000313" key="7">
    <source>
        <dbReference type="Proteomes" id="UP000016922"/>
    </source>
</evidence>
<dbReference type="GO" id="GO:0003847">
    <property type="term" value="F:1-alkyl-2-acetylglycerophosphocholine esterase activity"/>
    <property type="evidence" value="ECO:0007669"/>
    <property type="project" value="UniProtKB-EC"/>
</dbReference>
<dbReference type="Proteomes" id="UP000016922">
    <property type="component" value="Unassembled WGS sequence"/>
</dbReference>
<dbReference type="PANTHER" id="PTHR10272">
    <property type="entry name" value="PLATELET-ACTIVATING FACTOR ACETYLHYDROLASE"/>
    <property type="match status" value="1"/>
</dbReference>
<reference evidence="6 7" key="1">
    <citation type="journal article" date="2013" name="BMC Genomics">
        <title>Genomics-driven discovery of the pneumocandin biosynthetic gene cluster in the fungus Glarea lozoyensis.</title>
        <authorList>
            <person name="Chen L."/>
            <person name="Yue Q."/>
            <person name="Zhang X."/>
            <person name="Xiang M."/>
            <person name="Wang C."/>
            <person name="Li S."/>
            <person name="Che Y."/>
            <person name="Ortiz-Lopez F.J."/>
            <person name="Bills G.F."/>
            <person name="Liu X."/>
            <person name="An Z."/>
        </authorList>
    </citation>
    <scope>NUCLEOTIDE SEQUENCE [LARGE SCALE GENOMIC DNA]</scope>
    <source>
        <strain evidence="7">ATCC 20868 / MF5171</strain>
    </source>
</reference>